<dbReference type="Pfam" id="PF04480">
    <property type="entry name" value="DUF559"/>
    <property type="match status" value="1"/>
</dbReference>
<organism evidence="2">
    <name type="scientific">viral metagenome</name>
    <dbReference type="NCBI Taxonomy" id="1070528"/>
    <lineage>
        <taxon>unclassified sequences</taxon>
        <taxon>metagenomes</taxon>
        <taxon>organismal metagenomes</taxon>
    </lineage>
</organism>
<name>A0A6M3ITV8_9ZZZZ</name>
<gene>
    <name evidence="2" type="ORF">MM415B01087_0005</name>
</gene>
<dbReference type="InterPro" id="IPR007569">
    <property type="entry name" value="DUF559"/>
</dbReference>
<dbReference type="Gene3D" id="3.40.960.10">
    <property type="entry name" value="VSR Endonuclease"/>
    <property type="match status" value="1"/>
</dbReference>
<proteinExistence type="predicted"/>
<dbReference type="EMBL" id="MT141415">
    <property type="protein sequence ID" value="QJA60611.1"/>
    <property type="molecule type" value="Genomic_DNA"/>
</dbReference>
<feature type="domain" description="DUF559" evidence="1">
    <location>
        <begin position="215"/>
        <end position="271"/>
    </location>
</feature>
<evidence type="ECO:0000259" key="1">
    <source>
        <dbReference type="Pfam" id="PF04480"/>
    </source>
</evidence>
<evidence type="ECO:0000313" key="2">
    <source>
        <dbReference type="EMBL" id="QJA60611.1"/>
    </source>
</evidence>
<reference evidence="2" key="1">
    <citation type="submission" date="2020-03" db="EMBL/GenBank/DDBJ databases">
        <title>The deep terrestrial virosphere.</title>
        <authorList>
            <person name="Holmfeldt K."/>
            <person name="Nilsson E."/>
            <person name="Simone D."/>
            <person name="Lopez-Fernandez M."/>
            <person name="Wu X."/>
            <person name="de Brujin I."/>
            <person name="Lundin D."/>
            <person name="Andersson A."/>
            <person name="Bertilsson S."/>
            <person name="Dopson M."/>
        </authorList>
    </citation>
    <scope>NUCLEOTIDE SEQUENCE</scope>
    <source>
        <strain evidence="2">MM415B01087</strain>
    </source>
</reference>
<protein>
    <recommendedName>
        <fullName evidence="1">DUF559 domain-containing protein</fullName>
    </recommendedName>
</protein>
<sequence length="310" mass="37256">MKLGKKLFIHGEVKVSIENNKNLIDVSNDLFGYINGKTINVLKEHINKYNIDISHFDRFYRRRKWEVLKRICPQCSKEFTTNEKDNKITCSYQCSNIYFKDKRIARNFKSVICSVCGIEIKVKKQSNTYCNLCKKNKEKENKKKYSCINCGVNIRKTKTGLCKICLHKSEEYRKKMSLSIRKRVEKGIHKGWKSRKGLEPSFSEKYFMNLFDSENIEYVREKKIGMYFADFVIKDRFILEVDGKQHRRRKESDSRKDLFLTEKGYTVYRIEWYRPTSENGKRKLYRQIKELYNIIRYRSNTDKFIEVMNI</sequence>
<dbReference type="AlphaFoldDB" id="A0A6M3ITV8"/>
<accession>A0A6M3ITV8</accession>